<name>A0A7W8E8R4_9BACT</name>
<dbReference type="InterPro" id="IPR011600">
    <property type="entry name" value="Pept_C14_caspase"/>
</dbReference>
<dbReference type="PROSITE" id="PS50208">
    <property type="entry name" value="CASPASE_P20"/>
    <property type="match status" value="1"/>
</dbReference>
<dbReference type="Pfam" id="PF00656">
    <property type="entry name" value="Peptidase_C14"/>
    <property type="match status" value="1"/>
</dbReference>
<evidence type="ECO:0000259" key="1">
    <source>
        <dbReference type="PROSITE" id="PS50208"/>
    </source>
</evidence>
<accession>A0A7W8E8R4</accession>
<comment type="caution">
    <text evidence="2">The sequence shown here is derived from an EMBL/GenBank/DDBJ whole genome shotgun (WGS) entry which is preliminary data.</text>
</comment>
<dbReference type="AlphaFoldDB" id="A0A7W8E8R4"/>
<keyword evidence="3" id="KW-1185">Reference proteome</keyword>
<dbReference type="PANTHER" id="PTHR22576">
    <property type="entry name" value="MUCOSA ASSOCIATED LYMPHOID TISSUE LYMPHOMA TRANSLOCATION PROTEIN 1/PARACASPASE"/>
    <property type="match status" value="1"/>
</dbReference>
<evidence type="ECO:0000313" key="2">
    <source>
        <dbReference type="EMBL" id="MBB5061565.1"/>
    </source>
</evidence>
<dbReference type="GO" id="GO:0006508">
    <property type="term" value="P:proteolysis"/>
    <property type="evidence" value="ECO:0007669"/>
    <property type="project" value="InterPro"/>
</dbReference>
<dbReference type="GO" id="GO:0004197">
    <property type="term" value="F:cysteine-type endopeptidase activity"/>
    <property type="evidence" value="ECO:0007669"/>
    <property type="project" value="InterPro"/>
</dbReference>
<proteinExistence type="predicted"/>
<evidence type="ECO:0000313" key="3">
    <source>
        <dbReference type="Proteomes" id="UP000540989"/>
    </source>
</evidence>
<dbReference type="Gene3D" id="3.40.50.1460">
    <property type="match status" value="1"/>
</dbReference>
<dbReference type="InterPro" id="IPR052039">
    <property type="entry name" value="Caspase-related_regulators"/>
</dbReference>
<dbReference type="RefSeq" id="WP_184224500.1">
    <property type="nucleotide sequence ID" value="NZ_JACHIP010000054.1"/>
</dbReference>
<gene>
    <name evidence="2" type="ORF">HDF16_006301</name>
</gene>
<protein>
    <recommendedName>
        <fullName evidence="1">Caspase family p20 domain-containing protein</fullName>
    </recommendedName>
</protein>
<organism evidence="2 3">
    <name type="scientific">Granulicella aggregans</name>
    <dbReference type="NCBI Taxonomy" id="474949"/>
    <lineage>
        <taxon>Bacteria</taxon>
        <taxon>Pseudomonadati</taxon>
        <taxon>Acidobacteriota</taxon>
        <taxon>Terriglobia</taxon>
        <taxon>Terriglobales</taxon>
        <taxon>Acidobacteriaceae</taxon>
        <taxon>Granulicella</taxon>
    </lineage>
</organism>
<dbReference type="EMBL" id="JACHIP010000054">
    <property type="protein sequence ID" value="MBB5061565.1"/>
    <property type="molecule type" value="Genomic_DNA"/>
</dbReference>
<dbReference type="InterPro" id="IPR029030">
    <property type="entry name" value="Caspase-like_dom_sf"/>
</dbReference>
<dbReference type="Proteomes" id="UP000540989">
    <property type="component" value="Unassembled WGS sequence"/>
</dbReference>
<dbReference type="PANTHER" id="PTHR22576:SF37">
    <property type="entry name" value="MUCOSA-ASSOCIATED LYMPHOID TISSUE LYMPHOMA TRANSLOCATION PROTEIN 1"/>
    <property type="match status" value="1"/>
</dbReference>
<dbReference type="SUPFAM" id="SSF52129">
    <property type="entry name" value="Caspase-like"/>
    <property type="match status" value="1"/>
</dbReference>
<sequence length="417" mass="44793">MSLREKALALPRTAAPEVKKKDSWDKAGVLASILSSVVIASLTLVLNHTIQQTQVDMQAQQLKASQETARREERNQNAKATTDLIQYLLSGEPAKQRIALIALRRAVQDDDDLVVNIVSVVASTSKDQSVYSTATDTLQASHDPRVSRILADMSVAQSKEDPKRSVVAYQAAQRVGVQAAVGSGTTIVYATPAGGYTFESAAAGAGVFTHALIDTLQSNIGPVKQGVLDLSKLASYLNPRIALSTPSQPMPFVVNDGSTSIPLWAPAKTQVLAIGIAKYTSPAIPSLLYSARDAQAFTALMKSHGAEVSTMIDVTQNQILKKIDEYASNGDDSGTFVLYFAGHGWNSKGVQRLAAADSFPPSSLRAELTQPQTRGIILPQDNGMPLSDIMQHIERLPFRHKLVFIDACANEVETGNR</sequence>
<reference evidence="2 3" key="1">
    <citation type="submission" date="2020-08" db="EMBL/GenBank/DDBJ databases">
        <title>Genomic Encyclopedia of Type Strains, Phase IV (KMG-V): Genome sequencing to study the core and pangenomes of soil and plant-associated prokaryotes.</title>
        <authorList>
            <person name="Whitman W."/>
        </authorList>
    </citation>
    <scope>NUCLEOTIDE SEQUENCE [LARGE SCALE GENOMIC DNA]</scope>
    <source>
        <strain evidence="2 3">M8UP14</strain>
    </source>
</reference>
<feature type="domain" description="Caspase family p20" evidence="1">
    <location>
        <begin position="272"/>
        <end position="344"/>
    </location>
</feature>
<dbReference type="InterPro" id="IPR001309">
    <property type="entry name" value="Pept_C14_p20"/>
</dbReference>